<protein>
    <submittedName>
        <fullName evidence="1">Uncharacterized protein</fullName>
    </submittedName>
</protein>
<accession>A0ABQ9JT96</accession>
<reference evidence="1" key="1">
    <citation type="journal article" date="2023" name="Insect Mol. Biol.">
        <title>Genome sequencing provides insights into the evolution of gene families encoding plant cell wall-degrading enzymes in longhorned beetles.</title>
        <authorList>
            <person name="Shin N.R."/>
            <person name="Okamura Y."/>
            <person name="Kirsch R."/>
            <person name="Pauchet Y."/>
        </authorList>
    </citation>
    <scope>NUCLEOTIDE SEQUENCE</scope>
    <source>
        <strain evidence="1">MMC_N1</strain>
    </source>
</reference>
<sequence length="476" mass="53502">MTGGKRYSVATVFKNARLKVETENLTPTELHTDKIIQNASSDTESSISSCSSPIMQPQTPVQIYSENDGLRYLAGYVERKKVLRFISLTLGCRYSRSLYYSIRTVVDDAYQHTNELNGNRPAVLRHGPPCFVIRHSELRQPYSIRTVNDMDVLTPSHFFIGRRLTALPDPDVIGIKSSVSRFNDFGNVQRALNKQGFSEHIGCALGHLTLKLLKNFACGAFILSASPNLNVTGRHCIARQILVTFMSSNNVSLKQYKSPQCLLPAMKIANCKAALTVSFEPFIADHLAQVLCIKIENTQKVRDLREDNLAKLKQHLITLNWGDIYQRNVDQAFNNFIELLTKAIDVTCPSETKKKRKKQLAEHFATYFATVATTKISQHFSGNISTACTTCEDIKDSFFISPITPNDITDAIKALKPTNSQGVDGLMLNKKTECIYFSRRGAAPDDLEINVKTSEQVKFLGTFNDNKLRWDHQINH</sequence>
<proteinExistence type="predicted"/>
<gene>
    <name evidence="1" type="ORF">NQ317_018013</name>
</gene>
<name>A0ABQ9JT96_9CUCU</name>
<comment type="caution">
    <text evidence="1">The sequence shown here is derived from an EMBL/GenBank/DDBJ whole genome shotgun (WGS) entry which is preliminary data.</text>
</comment>
<evidence type="ECO:0000313" key="1">
    <source>
        <dbReference type="EMBL" id="KAJ8981041.1"/>
    </source>
</evidence>
<dbReference type="Proteomes" id="UP001162164">
    <property type="component" value="Unassembled WGS sequence"/>
</dbReference>
<feature type="non-terminal residue" evidence="1">
    <location>
        <position position="476"/>
    </location>
</feature>
<dbReference type="EMBL" id="JAPWTJ010000208">
    <property type="protein sequence ID" value="KAJ8981041.1"/>
    <property type="molecule type" value="Genomic_DNA"/>
</dbReference>
<keyword evidence="2" id="KW-1185">Reference proteome</keyword>
<organism evidence="1 2">
    <name type="scientific">Molorchus minor</name>
    <dbReference type="NCBI Taxonomy" id="1323400"/>
    <lineage>
        <taxon>Eukaryota</taxon>
        <taxon>Metazoa</taxon>
        <taxon>Ecdysozoa</taxon>
        <taxon>Arthropoda</taxon>
        <taxon>Hexapoda</taxon>
        <taxon>Insecta</taxon>
        <taxon>Pterygota</taxon>
        <taxon>Neoptera</taxon>
        <taxon>Endopterygota</taxon>
        <taxon>Coleoptera</taxon>
        <taxon>Polyphaga</taxon>
        <taxon>Cucujiformia</taxon>
        <taxon>Chrysomeloidea</taxon>
        <taxon>Cerambycidae</taxon>
        <taxon>Lamiinae</taxon>
        <taxon>Monochamini</taxon>
        <taxon>Molorchus</taxon>
    </lineage>
</organism>
<evidence type="ECO:0000313" key="2">
    <source>
        <dbReference type="Proteomes" id="UP001162164"/>
    </source>
</evidence>